<evidence type="ECO:0000259" key="10">
    <source>
        <dbReference type="Pfam" id="PF20258"/>
    </source>
</evidence>
<dbReference type="Gene3D" id="2.40.30.10">
    <property type="entry name" value="Translation factors"/>
    <property type="match status" value="1"/>
</dbReference>
<keyword evidence="6 9" id="KW-0694">RNA-binding</keyword>
<feature type="binding site" evidence="9">
    <location>
        <position position="35"/>
    </location>
    <ligand>
        <name>ATP</name>
        <dbReference type="ChEBI" id="CHEBI:30616"/>
    </ligand>
</feature>
<keyword evidence="9" id="KW-0963">Cytoplasm</keyword>
<comment type="catalytic activity">
    <reaction evidence="8 9">
        <text>S-sulfanyl-L-cysteinyl-[protein] + uridine(34) in tRNA + AH2 + ATP = 2-thiouridine(34) in tRNA + L-cysteinyl-[protein] + A + AMP + diphosphate + H(+)</text>
        <dbReference type="Rhea" id="RHEA:47032"/>
        <dbReference type="Rhea" id="RHEA-COMP:10131"/>
        <dbReference type="Rhea" id="RHEA-COMP:11726"/>
        <dbReference type="Rhea" id="RHEA-COMP:11727"/>
        <dbReference type="Rhea" id="RHEA-COMP:11728"/>
        <dbReference type="ChEBI" id="CHEBI:13193"/>
        <dbReference type="ChEBI" id="CHEBI:15378"/>
        <dbReference type="ChEBI" id="CHEBI:17499"/>
        <dbReference type="ChEBI" id="CHEBI:29950"/>
        <dbReference type="ChEBI" id="CHEBI:30616"/>
        <dbReference type="ChEBI" id="CHEBI:33019"/>
        <dbReference type="ChEBI" id="CHEBI:61963"/>
        <dbReference type="ChEBI" id="CHEBI:65315"/>
        <dbReference type="ChEBI" id="CHEBI:87170"/>
        <dbReference type="ChEBI" id="CHEBI:456215"/>
        <dbReference type="EC" id="2.8.1.13"/>
    </reaction>
</comment>
<evidence type="ECO:0000313" key="12">
    <source>
        <dbReference type="EMBL" id="OHA00163.1"/>
    </source>
</evidence>
<evidence type="ECO:0000256" key="2">
    <source>
        <dbReference type="ARBA" id="ARBA00022679"/>
    </source>
</evidence>
<dbReference type="AlphaFoldDB" id="A0A1G2KL49"/>
<comment type="function">
    <text evidence="9">Catalyzes the 2-thiolation of uridine at the wobble position (U34) of tRNA, leading to the formation of s(2)U34.</text>
</comment>
<keyword evidence="1 9" id="KW-0820">tRNA-binding</keyword>
<dbReference type="GO" id="GO:0000049">
    <property type="term" value="F:tRNA binding"/>
    <property type="evidence" value="ECO:0007669"/>
    <property type="project" value="UniProtKB-KW"/>
</dbReference>
<evidence type="ECO:0000256" key="9">
    <source>
        <dbReference type="HAMAP-Rule" id="MF_00144"/>
    </source>
</evidence>
<dbReference type="Gene3D" id="3.40.50.620">
    <property type="entry name" value="HUPs"/>
    <property type="match status" value="2"/>
</dbReference>
<feature type="domain" description="tRNA-specific 2-thiouridylase MnmA-like C-terminal" evidence="10">
    <location>
        <begin position="440"/>
        <end position="513"/>
    </location>
</feature>
<feature type="domain" description="tRNA-specific 2-thiouridylase MnmA-like central" evidence="11">
    <location>
        <begin position="362"/>
        <end position="428"/>
    </location>
</feature>
<dbReference type="InterPro" id="IPR046885">
    <property type="entry name" value="MnmA-like_C"/>
</dbReference>
<organism evidence="12 13">
    <name type="scientific">Candidatus Sungbacteria bacterium RIFCSPHIGHO2_02_FULL_47_11</name>
    <dbReference type="NCBI Taxonomy" id="1802270"/>
    <lineage>
        <taxon>Bacteria</taxon>
        <taxon>Candidatus Sungiibacteriota</taxon>
    </lineage>
</organism>
<sequence length="514" mass="58357">MMRKKVFVAMSGGVDSSVSAALLQKEGYDITGVFMAVWSFDAAQDKQPFFSKGVFECTQTDDRQEAMRAAAHLGIPFLTFDFEKEYKEAVVDYMIREYTLGRTPNPDVSCNKHIKFGLFLQKALELGADFIATGHYARVQSDPNVPNTPELSEGKEKIVEKELSYKLTGIFFEIQKEIGRFCRERQYADMFEQKLKERGVLFRRESREDIGGRKSNILDFIVEDKIVVELKAKPYITKEDYYQISRYIEPLNIELGLLVNFRQEYLKPKRVLNSKLYKNKFGTFGSDSEHSGRYTLLAGVDKNKDQSYFLWTLGQEQLRRTLFPVGDREKSEVRKLAKKFGLPNAERKDSQGVCFLGEFDMKDFLKHYISEKRGNVLNEEGEIVGHHAGAFYFTLGERHGFTITKKTPHDAPYYVVAKDVTANTITVSNKKIQEGVNAREVVLSDTHFVSGEFPDTSKKYSARTRYRQPLASCSVRIEGGIPSVVFDAPRELSAPGQSLVLYDGDVCLGGGIIA</sequence>
<dbReference type="GO" id="GO:0103016">
    <property type="term" value="F:tRNA-uridine 2-sulfurtransferase activity"/>
    <property type="evidence" value="ECO:0007669"/>
    <property type="project" value="UniProtKB-EC"/>
</dbReference>
<dbReference type="InterPro" id="IPR023382">
    <property type="entry name" value="MnmA-like_central_sf"/>
</dbReference>
<accession>A0A1G2KL49</accession>
<dbReference type="Proteomes" id="UP000179023">
    <property type="component" value="Unassembled WGS sequence"/>
</dbReference>
<dbReference type="InterPro" id="IPR014729">
    <property type="entry name" value="Rossmann-like_a/b/a_fold"/>
</dbReference>
<comment type="caution">
    <text evidence="9">Lacks conserved residue(s) required for the propagation of feature annotation.</text>
</comment>
<dbReference type="CDD" id="cd01998">
    <property type="entry name" value="MnmA_TRMU-like"/>
    <property type="match status" value="1"/>
</dbReference>
<keyword evidence="5 9" id="KW-0067">ATP-binding</keyword>
<comment type="similarity">
    <text evidence="9">Belongs to the MnmA/TRMU family.</text>
</comment>
<evidence type="ECO:0000256" key="8">
    <source>
        <dbReference type="ARBA" id="ARBA00051542"/>
    </source>
</evidence>
<comment type="caution">
    <text evidence="12">The sequence shown here is derived from an EMBL/GenBank/DDBJ whole genome shotgun (WGS) entry which is preliminary data.</text>
</comment>
<dbReference type="Pfam" id="PF03054">
    <property type="entry name" value="tRNA_Me_trans"/>
    <property type="match status" value="2"/>
</dbReference>
<feature type="binding site" evidence="9">
    <location>
        <position position="134"/>
    </location>
    <ligand>
        <name>ATP</name>
        <dbReference type="ChEBI" id="CHEBI:30616"/>
    </ligand>
</feature>
<keyword evidence="3 9" id="KW-0819">tRNA processing</keyword>
<dbReference type="PANTHER" id="PTHR11933:SF5">
    <property type="entry name" value="MITOCHONDRIAL TRNA-SPECIFIC 2-THIOURIDYLASE 1"/>
    <property type="match status" value="1"/>
</dbReference>
<dbReference type="HAMAP" id="MF_00144">
    <property type="entry name" value="tRNA_thiouridyl_MnmA"/>
    <property type="match status" value="1"/>
</dbReference>
<evidence type="ECO:0000256" key="6">
    <source>
        <dbReference type="ARBA" id="ARBA00022884"/>
    </source>
</evidence>
<keyword evidence="2 9" id="KW-0808">Transferase</keyword>
<evidence type="ECO:0000313" key="13">
    <source>
        <dbReference type="Proteomes" id="UP000179023"/>
    </source>
</evidence>
<comment type="subcellular location">
    <subcellularLocation>
        <location evidence="9">Cytoplasm</location>
    </subcellularLocation>
</comment>
<feature type="binding site" evidence="9">
    <location>
        <begin position="9"/>
        <end position="16"/>
    </location>
    <ligand>
        <name>ATP</name>
        <dbReference type="ChEBI" id="CHEBI:30616"/>
    </ligand>
</feature>
<dbReference type="PANTHER" id="PTHR11933">
    <property type="entry name" value="TRNA 5-METHYLAMINOMETHYL-2-THIOURIDYLATE -METHYLTRANSFERASE"/>
    <property type="match status" value="1"/>
</dbReference>
<feature type="active site" description="Nucleophile" evidence="9">
    <location>
        <position position="110"/>
    </location>
</feature>
<evidence type="ECO:0000256" key="3">
    <source>
        <dbReference type="ARBA" id="ARBA00022694"/>
    </source>
</evidence>
<dbReference type="Pfam" id="PF20259">
    <property type="entry name" value="tRNA_Me_trans_M"/>
    <property type="match status" value="1"/>
</dbReference>
<name>A0A1G2KL49_9BACT</name>
<gene>
    <name evidence="9" type="primary">mnmA</name>
    <name evidence="12" type="ORF">A3C07_04875</name>
</gene>
<keyword evidence="4 9" id="KW-0547">Nucleotide-binding</keyword>
<feature type="region of interest" description="Interaction with tRNA" evidence="9">
    <location>
        <begin position="304"/>
        <end position="306"/>
    </location>
</feature>
<dbReference type="NCBIfam" id="TIGR04256">
    <property type="entry name" value="GxxExxY"/>
    <property type="match status" value="1"/>
</dbReference>
<dbReference type="STRING" id="1802270.A3C07_04875"/>
<feature type="active site" description="Cysteine persulfide intermediate" evidence="9">
    <location>
        <position position="354"/>
    </location>
</feature>
<feature type="region of interest" description="Interaction with target base in tRNA" evidence="9">
    <location>
        <begin position="105"/>
        <end position="107"/>
    </location>
</feature>
<evidence type="ECO:0000256" key="1">
    <source>
        <dbReference type="ARBA" id="ARBA00022555"/>
    </source>
</evidence>
<feature type="region of interest" description="Interaction with tRNA" evidence="9">
    <location>
        <begin position="465"/>
        <end position="466"/>
    </location>
</feature>
<keyword evidence="7" id="KW-1015">Disulfide bond</keyword>
<dbReference type="SUPFAM" id="SSF52402">
    <property type="entry name" value="Adenine nucleotide alpha hydrolases-like"/>
    <property type="match status" value="1"/>
</dbReference>
<reference evidence="12 13" key="1">
    <citation type="journal article" date="2016" name="Nat. Commun.">
        <title>Thousands of microbial genomes shed light on interconnected biogeochemical processes in an aquifer system.</title>
        <authorList>
            <person name="Anantharaman K."/>
            <person name="Brown C.T."/>
            <person name="Hug L.A."/>
            <person name="Sharon I."/>
            <person name="Castelle C.J."/>
            <person name="Probst A.J."/>
            <person name="Thomas B.C."/>
            <person name="Singh A."/>
            <person name="Wilkins M.J."/>
            <person name="Karaoz U."/>
            <person name="Brodie E.L."/>
            <person name="Williams K.H."/>
            <person name="Hubbard S.S."/>
            <person name="Banfield J.F."/>
        </authorList>
    </citation>
    <scope>NUCLEOTIDE SEQUENCE [LARGE SCALE GENOMIC DNA]</scope>
</reference>
<dbReference type="EMBL" id="MHQI01000025">
    <property type="protein sequence ID" value="OHA00163.1"/>
    <property type="molecule type" value="Genomic_DNA"/>
</dbReference>
<dbReference type="GO" id="GO:0005524">
    <property type="term" value="F:ATP binding"/>
    <property type="evidence" value="ECO:0007669"/>
    <property type="project" value="UniProtKB-KW"/>
</dbReference>
<feature type="site" description="Interaction with tRNA" evidence="9">
    <location>
        <position position="497"/>
    </location>
</feature>
<dbReference type="Pfam" id="PF20258">
    <property type="entry name" value="tRNA_Me_trans_C"/>
    <property type="match status" value="1"/>
</dbReference>
<dbReference type="InterPro" id="IPR046884">
    <property type="entry name" value="MnmA-like_central"/>
</dbReference>
<dbReference type="GO" id="GO:0005737">
    <property type="term" value="C:cytoplasm"/>
    <property type="evidence" value="ECO:0007669"/>
    <property type="project" value="UniProtKB-SubCell"/>
</dbReference>
<dbReference type="GO" id="GO:0002143">
    <property type="term" value="P:tRNA wobble position uridine thiolation"/>
    <property type="evidence" value="ECO:0007669"/>
    <property type="project" value="TreeGrafter"/>
</dbReference>
<dbReference type="InterPro" id="IPR004506">
    <property type="entry name" value="MnmA-like"/>
</dbReference>
<protein>
    <recommendedName>
        <fullName evidence="9">tRNA-specific 2-thiouridylase MnmA</fullName>
        <ecNumber evidence="9">2.8.1.13</ecNumber>
    </recommendedName>
</protein>
<evidence type="ECO:0000256" key="7">
    <source>
        <dbReference type="ARBA" id="ARBA00023157"/>
    </source>
</evidence>
<dbReference type="EC" id="2.8.1.13" evidence="9"/>
<proteinExistence type="inferred from homology"/>
<evidence type="ECO:0000259" key="11">
    <source>
        <dbReference type="Pfam" id="PF20259"/>
    </source>
</evidence>
<evidence type="ECO:0000256" key="5">
    <source>
        <dbReference type="ARBA" id="ARBA00022840"/>
    </source>
</evidence>
<dbReference type="InterPro" id="IPR026350">
    <property type="entry name" value="GxxExxY"/>
</dbReference>
<dbReference type="Gene3D" id="2.30.30.280">
    <property type="entry name" value="Adenine nucleotide alpha hydrolases-like domains"/>
    <property type="match status" value="1"/>
</dbReference>
<feature type="site" description="Interaction with tRNA" evidence="9">
    <location>
        <position position="135"/>
    </location>
</feature>
<evidence type="ECO:0000256" key="4">
    <source>
        <dbReference type="ARBA" id="ARBA00022741"/>
    </source>
</evidence>